<dbReference type="KEGG" id="svt:SVTN_21690"/>
<feature type="domain" description="AMP-dependent synthetase/ligase" evidence="1">
    <location>
        <begin position="8"/>
        <end position="370"/>
    </location>
</feature>
<dbReference type="CDD" id="cd04433">
    <property type="entry name" value="AFD_class_I"/>
    <property type="match status" value="1"/>
</dbReference>
<dbReference type="STRING" id="362257.SVTN_21690"/>
<dbReference type="HOGENOM" id="CLU_000022_59_0_11"/>
<evidence type="ECO:0000313" key="3">
    <source>
        <dbReference type="Proteomes" id="UP000031774"/>
    </source>
</evidence>
<name>A0A0B5I1W9_9ACTN</name>
<gene>
    <name evidence="2" type="ORF">SVTN_21690</name>
</gene>
<dbReference type="AlphaFoldDB" id="A0A0B5I1W9"/>
<dbReference type="Proteomes" id="UP000031774">
    <property type="component" value="Chromosome"/>
</dbReference>
<evidence type="ECO:0000313" key="2">
    <source>
        <dbReference type="EMBL" id="AJF66596.1"/>
    </source>
</evidence>
<dbReference type="SUPFAM" id="SSF56801">
    <property type="entry name" value="Acetyl-CoA synthetase-like"/>
    <property type="match status" value="1"/>
</dbReference>
<dbReference type="InterPro" id="IPR042099">
    <property type="entry name" value="ANL_N_sf"/>
</dbReference>
<dbReference type="InterPro" id="IPR050237">
    <property type="entry name" value="ATP-dep_AMP-bd_enzyme"/>
</dbReference>
<evidence type="ECO:0000259" key="1">
    <source>
        <dbReference type="Pfam" id="PF00501"/>
    </source>
</evidence>
<reference evidence="2 3" key="1">
    <citation type="submission" date="2014-12" db="EMBL/GenBank/DDBJ databases">
        <title>Complete genome sequence of Streptomyces vietnamensis strain GIMV4.0001, a genetic manipulable producer of the benzoisochromanequinone antibiotic granaticin.</title>
        <authorList>
            <person name="Deng M.R."/>
            <person name="Guo J."/>
            <person name="Ma L.Y."/>
            <person name="Feng G.D."/>
            <person name="Mo C.Y."/>
            <person name="Zhu H.H."/>
        </authorList>
    </citation>
    <scope>NUCLEOTIDE SEQUENCE [LARGE SCALE GENOMIC DNA]</scope>
    <source>
        <strain evidence="3">GIMV4.0001</strain>
    </source>
</reference>
<dbReference type="InterPro" id="IPR020845">
    <property type="entry name" value="AMP-binding_CS"/>
</dbReference>
<organism evidence="2 3">
    <name type="scientific">Streptomyces vietnamensis</name>
    <dbReference type="NCBI Taxonomy" id="362257"/>
    <lineage>
        <taxon>Bacteria</taxon>
        <taxon>Bacillati</taxon>
        <taxon>Actinomycetota</taxon>
        <taxon>Actinomycetes</taxon>
        <taxon>Kitasatosporales</taxon>
        <taxon>Streptomycetaceae</taxon>
        <taxon>Streptomyces</taxon>
    </lineage>
</organism>
<sequence>MIKIADIRKHAARWPQRVAVVDGETRMTWASFADKVSRVACAIQDLLPEARPARAVFLAENSWELVVSMAAVSSLGIPCVGLDYTAGPVATTAALDQLEPTVVITSKAHRALVEECGWPGGRDILDIFIDSEPVGLPDGQTVSVSFTDLLVSAPGEPQPVEQPFEAFSFTSGTSGVPKMVVRRTSFEARRFADLVDQYAFDEEDVHLVTVPLYHASGPGWARIFLTLGGTVVLGPHDDAGELIRIIQDEGVSTTLMVPPVLARVVAHPNSEHLHKTSRLHFVLSGGRHLNRWVINNAWDRLGPVLHLYYGTTETGVNVMIGPEELHVAPCRSGRPMPGNTVVVLDADNKPLPKGSRGRVAIASYQLMDSYATSEPDFMTLDYGGRTQRFLLTGDSGLVDEAGRLELTGRNDGVAKAEAGKPLDVNIFGLEADLMDLPCVRETAVLRTSLPGVGEVLVVPFTPVAPERQESGYRAVSAACARRVPCLPAYVVPVDAIPYSPTGKVRAAQLLESVLPLLDIRPADSREPEPAGV</sequence>
<keyword evidence="3" id="KW-1185">Reference proteome</keyword>
<dbReference type="InterPro" id="IPR000873">
    <property type="entry name" value="AMP-dep_synth/lig_dom"/>
</dbReference>
<accession>A0A0B5I1W9</accession>
<dbReference type="InterPro" id="IPR045851">
    <property type="entry name" value="AMP-bd_C_sf"/>
</dbReference>
<proteinExistence type="predicted"/>
<protein>
    <recommendedName>
        <fullName evidence="1">AMP-dependent synthetase/ligase domain-containing protein</fullName>
    </recommendedName>
</protein>
<dbReference type="RefSeq" id="WP_041130596.1">
    <property type="nucleotide sequence ID" value="NZ_CP010407.1"/>
</dbReference>
<dbReference type="Pfam" id="PF00501">
    <property type="entry name" value="AMP-binding"/>
    <property type="match status" value="1"/>
</dbReference>
<dbReference type="PANTHER" id="PTHR43767">
    <property type="entry name" value="LONG-CHAIN-FATTY-ACID--COA LIGASE"/>
    <property type="match status" value="1"/>
</dbReference>
<dbReference type="PROSITE" id="PS00455">
    <property type="entry name" value="AMP_BINDING"/>
    <property type="match status" value="1"/>
</dbReference>
<dbReference type="Gene3D" id="3.40.50.12780">
    <property type="entry name" value="N-terminal domain of ligase-like"/>
    <property type="match status" value="1"/>
</dbReference>
<dbReference type="PANTHER" id="PTHR43767:SF10">
    <property type="entry name" value="SURFACTIN SYNTHASE SUBUNIT 1"/>
    <property type="match status" value="1"/>
</dbReference>
<dbReference type="EMBL" id="CP010407">
    <property type="protein sequence ID" value="AJF66596.1"/>
    <property type="molecule type" value="Genomic_DNA"/>
</dbReference>
<dbReference type="Gene3D" id="3.30.300.30">
    <property type="match status" value="1"/>
</dbReference>